<dbReference type="InterPro" id="IPR023313">
    <property type="entry name" value="UBQ-conjugating_AS"/>
</dbReference>
<evidence type="ECO:0000313" key="7">
    <source>
        <dbReference type="Proteomes" id="UP001230188"/>
    </source>
</evidence>
<evidence type="ECO:0000256" key="4">
    <source>
        <dbReference type="SAM" id="MobiDB-lite"/>
    </source>
</evidence>
<keyword evidence="1" id="KW-0808">Transferase</keyword>
<dbReference type="Gene3D" id="3.10.110.10">
    <property type="entry name" value="Ubiquitin Conjugating Enzyme"/>
    <property type="match status" value="1"/>
</dbReference>
<gene>
    <name evidence="6" type="ORF">CTAYLR_009070</name>
</gene>
<dbReference type="EMBL" id="JAQMWT010000110">
    <property type="protein sequence ID" value="KAJ8610294.1"/>
    <property type="molecule type" value="Genomic_DNA"/>
</dbReference>
<dbReference type="PROSITE" id="PS50127">
    <property type="entry name" value="UBC_2"/>
    <property type="match status" value="1"/>
</dbReference>
<dbReference type="PANTHER" id="PTHR24067">
    <property type="entry name" value="UBIQUITIN-CONJUGATING ENZYME E2"/>
    <property type="match status" value="1"/>
</dbReference>
<accession>A0AAD7UM02</accession>
<dbReference type="GO" id="GO:0016740">
    <property type="term" value="F:transferase activity"/>
    <property type="evidence" value="ECO:0007669"/>
    <property type="project" value="UniProtKB-KW"/>
</dbReference>
<protein>
    <recommendedName>
        <fullName evidence="5">UBC core domain-containing protein</fullName>
    </recommendedName>
</protein>
<name>A0AAD7UM02_9STRA</name>
<dbReference type="SMART" id="SM00212">
    <property type="entry name" value="UBCc"/>
    <property type="match status" value="1"/>
</dbReference>
<dbReference type="InterPro" id="IPR016135">
    <property type="entry name" value="UBQ-conjugating_enzyme/RWD"/>
</dbReference>
<evidence type="ECO:0000256" key="1">
    <source>
        <dbReference type="ARBA" id="ARBA00022679"/>
    </source>
</evidence>
<keyword evidence="7" id="KW-1185">Reference proteome</keyword>
<reference evidence="6" key="1">
    <citation type="submission" date="2023-01" db="EMBL/GenBank/DDBJ databases">
        <title>Metagenome sequencing of chrysophaentin producing Chrysophaeum taylorii.</title>
        <authorList>
            <person name="Davison J."/>
            <person name="Bewley C."/>
        </authorList>
    </citation>
    <scope>NUCLEOTIDE SEQUENCE</scope>
    <source>
        <strain evidence="6">NIES-1699</strain>
    </source>
</reference>
<sequence>MAATTTRKKSKKKKKLQQPVLRKRCASCGAERTDDECNKDLKWQGAAACEKCIAKWEAPAADPLARGVDLVENYRAASKLGAVVASLDLEQEQWKRVGEALCARAERQVSRMESLASLGKNENELDVYFSGLIDDARLCRLLRRDLHGDDLVCVRRWVRRIPAGAGLYAALAVAEARAEGLKRKPERSVAAPVVAETRPPPETTSMLGLVMCAVTMRVAFFDFDSARAVALASKPGQSLLDRAVLWGTVALARFPHLKSRDSALDWRTAFHFERLKSTTRPREADVPSRPTPLCSSRLMREAREMLSRPPAGVSASPLSENDLLTWRGTLDGPDDSPWSGGRFRLHIAFPHNYPHAPPDVYFLTPVFHPNVDFSTGRICVDLLEDSHWSSAASVRVVLLSLQSLLTSPTADDTNNPANLEAARALRCDRPLFMRRARESVDASRAFFSSNTTKAHSGGHHHHHIDDDDDDDDNYDDDDVADY</sequence>
<dbReference type="InterPro" id="IPR050113">
    <property type="entry name" value="Ub_conjugating_enzyme"/>
</dbReference>
<feature type="region of interest" description="Disordered" evidence="4">
    <location>
        <begin position="451"/>
        <end position="482"/>
    </location>
</feature>
<keyword evidence="2" id="KW-0833">Ubl conjugation pathway</keyword>
<proteinExistence type="predicted"/>
<comment type="caution">
    <text evidence="6">The sequence shown here is derived from an EMBL/GenBank/DDBJ whole genome shotgun (WGS) entry which is preliminary data.</text>
</comment>
<organism evidence="6 7">
    <name type="scientific">Chrysophaeum taylorii</name>
    <dbReference type="NCBI Taxonomy" id="2483200"/>
    <lineage>
        <taxon>Eukaryota</taxon>
        <taxon>Sar</taxon>
        <taxon>Stramenopiles</taxon>
        <taxon>Ochrophyta</taxon>
        <taxon>Pelagophyceae</taxon>
        <taxon>Pelagomonadales</taxon>
        <taxon>Pelagomonadaceae</taxon>
        <taxon>Chrysophaeum</taxon>
    </lineage>
</organism>
<dbReference type="Proteomes" id="UP001230188">
    <property type="component" value="Unassembled WGS sequence"/>
</dbReference>
<feature type="compositionally biased region" description="Acidic residues" evidence="4">
    <location>
        <begin position="466"/>
        <end position="482"/>
    </location>
</feature>
<feature type="domain" description="UBC core" evidence="5">
    <location>
        <begin position="293"/>
        <end position="445"/>
    </location>
</feature>
<feature type="active site" description="Glycyl thioester intermediate" evidence="3">
    <location>
        <position position="379"/>
    </location>
</feature>
<evidence type="ECO:0000256" key="2">
    <source>
        <dbReference type="ARBA" id="ARBA00022786"/>
    </source>
</evidence>
<evidence type="ECO:0000313" key="6">
    <source>
        <dbReference type="EMBL" id="KAJ8610294.1"/>
    </source>
</evidence>
<dbReference type="PROSITE" id="PS00183">
    <property type="entry name" value="UBC_1"/>
    <property type="match status" value="1"/>
</dbReference>
<dbReference type="SUPFAM" id="SSF54495">
    <property type="entry name" value="UBC-like"/>
    <property type="match status" value="1"/>
</dbReference>
<evidence type="ECO:0000259" key="5">
    <source>
        <dbReference type="PROSITE" id="PS50127"/>
    </source>
</evidence>
<dbReference type="Pfam" id="PF00179">
    <property type="entry name" value="UQ_con"/>
    <property type="match status" value="1"/>
</dbReference>
<evidence type="ECO:0000256" key="3">
    <source>
        <dbReference type="PROSITE-ProRule" id="PRU10133"/>
    </source>
</evidence>
<dbReference type="AlphaFoldDB" id="A0AAD7UM02"/>
<dbReference type="InterPro" id="IPR000608">
    <property type="entry name" value="UBC"/>
</dbReference>